<dbReference type="KEGG" id="rhoz:GXP67_07865"/>
<evidence type="ECO:0000256" key="1">
    <source>
        <dbReference type="SAM" id="SignalP"/>
    </source>
</evidence>
<dbReference type="EMBL" id="CP048222">
    <property type="protein sequence ID" value="QHT66577.1"/>
    <property type="molecule type" value="Genomic_DNA"/>
</dbReference>
<name>A0A6C0GF83_9BACT</name>
<keyword evidence="3" id="KW-1185">Reference proteome</keyword>
<dbReference type="Proteomes" id="UP000480178">
    <property type="component" value="Chromosome"/>
</dbReference>
<gene>
    <name evidence="2" type="ORF">GXP67_07865</name>
</gene>
<protein>
    <submittedName>
        <fullName evidence="2">T9SS type A sorting domain-containing protein</fullName>
    </submittedName>
</protein>
<evidence type="ECO:0000313" key="3">
    <source>
        <dbReference type="Proteomes" id="UP000480178"/>
    </source>
</evidence>
<sequence length="143" mass="15345">MKTLKKSVSGSSFRSAFASLVIAIVVFASQAAMAQSISSADNSAIVSKTSAGFQAAIHPVYNTLKIKVHVLNPKEDIVSVTIFDGSNQEVFKKRMGDAAVIHSSFDVASMPNGIYTITIRSGKNTFSRSFVIESQQERIAKAL</sequence>
<organism evidence="2 3">
    <name type="scientific">Rhodocytophaga rosea</name>
    <dbReference type="NCBI Taxonomy" id="2704465"/>
    <lineage>
        <taxon>Bacteria</taxon>
        <taxon>Pseudomonadati</taxon>
        <taxon>Bacteroidota</taxon>
        <taxon>Cytophagia</taxon>
        <taxon>Cytophagales</taxon>
        <taxon>Rhodocytophagaceae</taxon>
        <taxon>Rhodocytophaga</taxon>
    </lineage>
</organism>
<feature type="signal peptide" evidence="1">
    <location>
        <begin position="1"/>
        <end position="34"/>
    </location>
</feature>
<accession>A0A6C0GF83</accession>
<keyword evidence="1" id="KW-0732">Signal</keyword>
<dbReference type="NCBIfam" id="TIGR04183">
    <property type="entry name" value="Por_Secre_tail"/>
    <property type="match status" value="1"/>
</dbReference>
<evidence type="ECO:0000313" key="2">
    <source>
        <dbReference type="EMBL" id="QHT66577.1"/>
    </source>
</evidence>
<dbReference type="InterPro" id="IPR026444">
    <property type="entry name" value="Secre_tail"/>
</dbReference>
<proteinExistence type="predicted"/>
<dbReference type="RefSeq" id="WP_162442631.1">
    <property type="nucleotide sequence ID" value="NZ_CP048222.1"/>
</dbReference>
<reference evidence="2 3" key="1">
    <citation type="submission" date="2020-01" db="EMBL/GenBank/DDBJ databases">
        <authorList>
            <person name="Kim M.K."/>
        </authorList>
    </citation>
    <scope>NUCLEOTIDE SEQUENCE [LARGE SCALE GENOMIC DNA]</scope>
    <source>
        <strain evidence="2 3">172606-1</strain>
    </source>
</reference>
<feature type="chain" id="PRO_5025536066" evidence="1">
    <location>
        <begin position="35"/>
        <end position="143"/>
    </location>
</feature>
<dbReference type="AlphaFoldDB" id="A0A6C0GF83"/>